<name>A0ABQ3WUL4_9ACTN</name>
<protein>
    <recommendedName>
        <fullName evidence="3">S-adenosyl methyltransferase</fullName>
    </recommendedName>
</protein>
<reference evidence="2" key="1">
    <citation type="submission" date="2021-01" db="EMBL/GenBank/DDBJ databases">
        <title>Whole genome shotgun sequence of Actinoplanes capillaceus NBRC 16408.</title>
        <authorList>
            <person name="Komaki H."/>
            <person name="Tamura T."/>
        </authorList>
    </citation>
    <scope>NUCLEOTIDE SEQUENCE [LARGE SCALE GENOMIC DNA]</scope>
    <source>
        <strain evidence="2">NBRC 16408</strain>
    </source>
</reference>
<comment type="caution">
    <text evidence="2">The sequence shown here is derived from an EMBL/GenBank/DDBJ whole genome shotgun (WGS) entry which is preliminary data.</text>
</comment>
<evidence type="ECO:0000256" key="1">
    <source>
        <dbReference type="SAM" id="MobiDB-lite"/>
    </source>
</evidence>
<proteinExistence type="predicted"/>
<dbReference type="EMBL" id="BOMF01000136">
    <property type="protein sequence ID" value="GID49940.1"/>
    <property type="molecule type" value="Genomic_DNA"/>
</dbReference>
<evidence type="ECO:0008006" key="3">
    <source>
        <dbReference type="Google" id="ProtNLM"/>
    </source>
</evidence>
<accession>A0ABQ3WUL4</accession>
<sequence>MADAHRRPAPDPVGETVSGDPPVPITVWPVPAPHPGDTMSTAMGVRLVHNLTHPADLVIDLARGPHLARAIINAHRRSHLQNPRAAGWGAEAAALIVTGWPADEPGTPGEFFGRCRDSLLPGGCVAVLLPHRDVVLPVDIVIAAKQAGLAYLQHIVAADRTPQSGRTAQLDIHTDVLILTRSTEERR</sequence>
<feature type="region of interest" description="Disordered" evidence="1">
    <location>
        <begin position="1"/>
        <end position="24"/>
    </location>
</feature>
<gene>
    <name evidence="2" type="ORF">Aca07nite_72150</name>
</gene>
<organism evidence="2">
    <name type="scientific">Actinoplanes campanulatus</name>
    <dbReference type="NCBI Taxonomy" id="113559"/>
    <lineage>
        <taxon>Bacteria</taxon>
        <taxon>Bacillati</taxon>
        <taxon>Actinomycetota</taxon>
        <taxon>Actinomycetes</taxon>
        <taxon>Micromonosporales</taxon>
        <taxon>Micromonosporaceae</taxon>
        <taxon>Actinoplanes</taxon>
    </lineage>
</organism>
<evidence type="ECO:0000313" key="2">
    <source>
        <dbReference type="EMBL" id="GID49940.1"/>
    </source>
</evidence>